<sequence>MLLWMWMEGNDSLALYSIRAGGAIRWRFSCGDSGNER</sequence>
<organism evidence="1 2">
    <name type="scientific">Cardiobacterium hominis</name>
    <dbReference type="NCBI Taxonomy" id="2718"/>
    <lineage>
        <taxon>Bacteria</taxon>
        <taxon>Pseudomonadati</taxon>
        <taxon>Pseudomonadota</taxon>
        <taxon>Gammaproteobacteria</taxon>
        <taxon>Cardiobacteriales</taxon>
        <taxon>Cardiobacteriaceae</taxon>
        <taxon>Cardiobacterium</taxon>
    </lineage>
</organism>
<reference evidence="2" key="1">
    <citation type="submission" date="2016-04" db="EMBL/GenBank/DDBJ databases">
        <authorList>
            <person name="Tagini F."/>
        </authorList>
    </citation>
    <scope>NUCLEOTIDE SEQUENCE [LARGE SCALE GENOMIC DNA]</scope>
    <source>
        <strain evidence="2">CHUV0807</strain>
    </source>
</reference>
<gene>
    <name evidence="1" type="ORF">CHUV0807_2168</name>
</gene>
<name>A0A1C3H6G5_9GAMM</name>
<dbReference type="Proteomes" id="UP000190837">
    <property type="component" value="Unassembled WGS sequence"/>
</dbReference>
<evidence type="ECO:0000313" key="1">
    <source>
        <dbReference type="EMBL" id="SAM70243.1"/>
    </source>
</evidence>
<dbReference type="EMBL" id="FKLO01000073">
    <property type="protein sequence ID" value="SAM70243.1"/>
    <property type="molecule type" value="Genomic_DNA"/>
</dbReference>
<proteinExistence type="predicted"/>
<accession>A0A1C3H6G5</accession>
<dbReference type="AlphaFoldDB" id="A0A1C3H6G5"/>
<evidence type="ECO:0000313" key="2">
    <source>
        <dbReference type="Proteomes" id="UP000190837"/>
    </source>
</evidence>
<protein>
    <submittedName>
        <fullName evidence="1">Uncharacterized protein</fullName>
    </submittedName>
</protein>